<evidence type="ECO:0000313" key="3">
    <source>
        <dbReference type="EnsemblPlants" id="PAC:32947832.CDS.1"/>
    </source>
</evidence>
<dbReference type="PaxDb" id="3218-PP1S9_423V6.1"/>
<reference evidence="2 4" key="2">
    <citation type="journal article" date="2018" name="Plant J.">
        <title>The Physcomitrella patens chromosome-scale assembly reveals moss genome structure and evolution.</title>
        <authorList>
            <person name="Lang D."/>
            <person name="Ullrich K.K."/>
            <person name="Murat F."/>
            <person name="Fuchs J."/>
            <person name="Jenkins J."/>
            <person name="Haas F.B."/>
            <person name="Piednoel M."/>
            <person name="Gundlach H."/>
            <person name="Van Bel M."/>
            <person name="Meyberg R."/>
            <person name="Vives C."/>
            <person name="Morata J."/>
            <person name="Symeonidi A."/>
            <person name="Hiss M."/>
            <person name="Muchero W."/>
            <person name="Kamisugi Y."/>
            <person name="Saleh O."/>
            <person name="Blanc G."/>
            <person name="Decker E.L."/>
            <person name="van Gessel N."/>
            <person name="Grimwood J."/>
            <person name="Hayes R.D."/>
            <person name="Graham S.W."/>
            <person name="Gunter L.E."/>
            <person name="McDaniel S.F."/>
            <person name="Hoernstein S.N.W."/>
            <person name="Larsson A."/>
            <person name="Li F.W."/>
            <person name="Perroud P.F."/>
            <person name="Phillips J."/>
            <person name="Ranjan P."/>
            <person name="Rokshar D.S."/>
            <person name="Rothfels C.J."/>
            <person name="Schneider L."/>
            <person name="Shu S."/>
            <person name="Stevenson D.W."/>
            <person name="Thummler F."/>
            <person name="Tillich M."/>
            <person name="Villarreal Aguilar J.C."/>
            <person name="Widiez T."/>
            <person name="Wong G.K."/>
            <person name="Wymore A."/>
            <person name="Zhang Y."/>
            <person name="Zimmer A.D."/>
            <person name="Quatrano R.S."/>
            <person name="Mayer K.F.X."/>
            <person name="Goodstein D."/>
            <person name="Casacuberta J.M."/>
            <person name="Vandepoele K."/>
            <person name="Reski R."/>
            <person name="Cuming A.C."/>
            <person name="Tuskan G.A."/>
            <person name="Maumus F."/>
            <person name="Salse J."/>
            <person name="Schmutz J."/>
            <person name="Rensing S.A."/>
        </authorList>
    </citation>
    <scope>NUCLEOTIDE SEQUENCE [LARGE SCALE GENOMIC DNA]</scope>
    <source>
        <strain evidence="3 4">cv. Gransden 2004</strain>
    </source>
</reference>
<dbReference type="InParanoid" id="A0A2K1IUM4"/>
<dbReference type="EnsemblPlants" id="Pp3c20_8990V3.1">
    <property type="protein sequence ID" value="PAC:32947832.CDS.1"/>
    <property type="gene ID" value="Pp3c20_8990"/>
</dbReference>
<reference evidence="3" key="3">
    <citation type="submission" date="2020-12" db="UniProtKB">
        <authorList>
            <consortium name="EnsemblPlants"/>
        </authorList>
    </citation>
    <scope>IDENTIFICATION</scope>
</reference>
<proteinExistence type="predicted"/>
<dbReference type="Proteomes" id="UP000006727">
    <property type="component" value="Chromosome 20"/>
</dbReference>
<keyword evidence="4" id="KW-1185">Reference proteome</keyword>
<accession>A0A2K1IUM4</accession>
<gene>
    <name evidence="2" type="ORF">PHYPA_024926</name>
</gene>
<dbReference type="EMBL" id="ABEU02000020">
    <property type="protein sequence ID" value="PNR32983.1"/>
    <property type="molecule type" value="Genomic_DNA"/>
</dbReference>
<reference evidence="2 4" key="1">
    <citation type="journal article" date="2008" name="Science">
        <title>The Physcomitrella genome reveals evolutionary insights into the conquest of land by plants.</title>
        <authorList>
            <person name="Rensing S."/>
            <person name="Lang D."/>
            <person name="Zimmer A."/>
            <person name="Terry A."/>
            <person name="Salamov A."/>
            <person name="Shapiro H."/>
            <person name="Nishiyama T."/>
            <person name="Perroud P.-F."/>
            <person name="Lindquist E."/>
            <person name="Kamisugi Y."/>
            <person name="Tanahashi T."/>
            <person name="Sakakibara K."/>
            <person name="Fujita T."/>
            <person name="Oishi K."/>
            <person name="Shin-I T."/>
            <person name="Kuroki Y."/>
            <person name="Toyoda A."/>
            <person name="Suzuki Y."/>
            <person name="Hashimoto A."/>
            <person name="Yamaguchi K."/>
            <person name="Sugano A."/>
            <person name="Kohara Y."/>
            <person name="Fujiyama A."/>
            <person name="Anterola A."/>
            <person name="Aoki S."/>
            <person name="Ashton N."/>
            <person name="Barbazuk W.B."/>
            <person name="Barker E."/>
            <person name="Bennetzen J."/>
            <person name="Bezanilla M."/>
            <person name="Blankenship R."/>
            <person name="Cho S.H."/>
            <person name="Dutcher S."/>
            <person name="Estelle M."/>
            <person name="Fawcett J.A."/>
            <person name="Gundlach H."/>
            <person name="Hanada K."/>
            <person name="Heyl A."/>
            <person name="Hicks K.A."/>
            <person name="Hugh J."/>
            <person name="Lohr M."/>
            <person name="Mayer K."/>
            <person name="Melkozernov A."/>
            <person name="Murata T."/>
            <person name="Nelson D."/>
            <person name="Pils B."/>
            <person name="Prigge M."/>
            <person name="Reiss B."/>
            <person name="Renner T."/>
            <person name="Rombauts S."/>
            <person name="Rushton P."/>
            <person name="Sanderfoot A."/>
            <person name="Schween G."/>
            <person name="Shiu S.-H."/>
            <person name="Stueber K."/>
            <person name="Theodoulou F.L."/>
            <person name="Tu H."/>
            <person name="Van de Peer Y."/>
            <person name="Verrier P.J."/>
            <person name="Waters E."/>
            <person name="Wood A."/>
            <person name="Yang L."/>
            <person name="Cove D."/>
            <person name="Cuming A."/>
            <person name="Hasebe M."/>
            <person name="Lucas S."/>
            <person name="Mishler D.B."/>
            <person name="Reski R."/>
            <person name="Grigoriev I."/>
            <person name="Quatrano R.S."/>
            <person name="Boore J.L."/>
        </authorList>
    </citation>
    <scope>NUCLEOTIDE SEQUENCE [LARGE SCALE GENOMIC DNA]</scope>
    <source>
        <strain evidence="3 4">cv. Gransden 2004</strain>
    </source>
</reference>
<feature type="region of interest" description="Disordered" evidence="1">
    <location>
        <begin position="25"/>
        <end position="57"/>
    </location>
</feature>
<evidence type="ECO:0000256" key="1">
    <source>
        <dbReference type="SAM" id="MobiDB-lite"/>
    </source>
</evidence>
<evidence type="ECO:0000313" key="2">
    <source>
        <dbReference type="EMBL" id="PNR32983.1"/>
    </source>
</evidence>
<organism evidence="2">
    <name type="scientific">Physcomitrium patens</name>
    <name type="common">Spreading-leaved earth moss</name>
    <name type="synonym">Physcomitrella patens</name>
    <dbReference type="NCBI Taxonomy" id="3218"/>
    <lineage>
        <taxon>Eukaryota</taxon>
        <taxon>Viridiplantae</taxon>
        <taxon>Streptophyta</taxon>
        <taxon>Embryophyta</taxon>
        <taxon>Bryophyta</taxon>
        <taxon>Bryophytina</taxon>
        <taxon>Bryopsida</taxon>
        <taxon>Funariidae</taxon>
        <taxon>Funariales</taxon>
        <taxon>Funariaceae</taxon>
        <taxon>Physcomitrium</taxon>
    </lineage>
</organism>
<evidence type="ECO:0000313" key="4">
    <source>
        <dbReference type="Proteomes" id="UP000006727"/>
    </source>
</evidence>
<protein>
    <submittedName>
        <fullName evidence="2 3">Uncharacterized protein</fullName>
    </submittedName>
</protein>
<name>A0A2K1IUM4_PHYPA</name>
<sequence>MVVAEQEESICRRWRRGRSMGAGNGWFRLSGPSGAERQFGGKRDCTESQAGQRTKLIQLPRRTTARPTWVSGQAVHAFHSWPTASLALCFTVSAPKLAPNPTLMGFLGRRE</sequence>
<dbReference type="Gramene" id="Pp3c20_8990V3.1">
    <property type="protein sequence ID" value="PAC:32947832.CDS.1"/>
    <property type="gene ID" value="Pp3c20_8990"/>
</dbReference>
<dbReference type="AlphaFoldDB" id="A0A2K1IUM4"/>